<evidence type="ECO:0000259" key="4">
    <source>
        <dbReference type="PROSITE" id="PS51462"/>
    </source>
</evidence>
<dbReference type="InterPro" id="IPR020084">
    <property type="entry name" value="NUDIX_hydrolase_CS"/>
</dbReference>
<dbReference type="Proteomes" id="UP000240527">
    <property type="component" value="Chromosome"/>
</dbReference>
<proteinExistence type="inferred from homology"/>
<dbReference type="PROSITE" id="PS51462">
    <property type="entry name" value="NUDIX"/>
    <property type="match status" value="1"/>
</dbReference>
<dbReference type="Gene3D" id="3.90.79.10">
    <property type="entry name" value="Nucleoside Triphosphate Pyrophosphohydrolase"/>
    <property type="match status" value="1"/>
</dbReference>
<comment type="similarity">
    <text evidence="3">Belongs to the Nudix hydrolase family.</text>
</comment>
<dbReference type="Pfam" id="PF00293">
    <property type="entry name" value="NUDIX"/>
    <property type="match status" value="1"/>
</dbReference>
<dbReference type="PANTHER" id="PTHR43046:SF14">
    <property type="entry name" value="MUTT_NUDIX FAMILY PROTEIN"/>
    <property type="match status" value="1"/>
</dbReference>
<organism evidence="5 6">
    <name type="scientific">Caulobacter segnis</name>
    <dbReference type="NCBI Taxonomy" id="88688"/>
    <lineage>
        <taxon>Bacteria</taxon>
        <taxon>Pseudomonadati</taxon>
        <taxon>Pseudomonadota</taxon>
        <taxon>Alphaproteobacteria</taxon>
        <taxon>Caulobacterales</taxon>
        <taxon>Caulobacteraceae</taxon>
        <taxon>Caulobacter</taxon>
    </lineage>
</organism>
<sequence>MAYTVGVFATVFDDLGRVLLVRQAYGEQAWTQPGGGLDVGETPVEGVLREILEETGCTAEVTGFIGTYVSVFRSDVVLHFEARIVEHGQREPDDEIAALGFFVADDLPSHMRVHTRARVGDGLARRRNVLRTLTSTDAWTDL</sequence>
<keyword evidence="6" id="KW-1185">Reference proteome</keyword>
<evidence type="ECO:0000313" key="6">
    <source>
        <dbReference type="Proteomes" id="UP000240527"/>
    </source>
</evidence>
<dbReference type="RefSeq" id="WP_013078095.1">
    <property type="nucleotide sequence ID" value="NZ_CP027850.1"/>
</dbReference>
<comment type="cofactor">
    <cofactor evidence="1">
        <name>Mg(2+)</name>
        <dbReference type="ChEBI" id="CHEBI:18420"/>
    </cofactor>
</comment>
<evidence type="ECO:0000256" key="2">
    <source>
        <dbReference type="ARBA" id="ARBA00022801"/>
    </source>
</evidence>
<evidence type="ECO:0000313" key="5">
    <source>
        <dbReference type="EMBL" id="AVQ01226.1"/>
    </source>
</evidence>
<name>A0ABM6TDR7_9CAUL</name>
<protein>
    <submittedName>
        <fullName evidence="5">NUDIX domain-containing protein</fullName>
    </submittedName>
</protein>
<reference evidence="5 6" key="1">
    <citation type="journal article" date="2015" name="Biotechnol. Bioeng.">
        <title>Genome sequence and phenotypic characterization of Caulobacter segnis.</title>
        <authorList>
            <person name="Patel S."/>
            <person name="Fletcher B."/>
            <person name="Scott D.C."/>
            <person name="Ely B."/>
        </authorList>
    </citation>
    <scope>NUCLEOTIDE SEQUENCE [LARGE SCALE GENOMIC DNA]</scope>
    <source>
        <strain evidence="5 6">TK0059</strain>
    </source>
</reference>
<dbReference type="InterPro" id="IPR000086">
    <property type="entry name" value="NUDIX_hydrolase_dom"/>
</dbReference>
<dbReference type="PANTHER" id="PTHR43046">
    <property type="entry name" value="GDP-MANNOSE MANNOSYL HYDROLASE"/>
    <property type="match status" value="1"/>
</dbReference>
<keyword evidence="2 3" id="KW-0378">Hydrolase</keyword>
<dbReference type="EMBL" id="CP027850">
    <property type="protein sequence ID" value="AVQ01226.1"/>
    <property type="molecule type" value="Genomic_DNA"/>
</dbReference>
<feature type="domain" description="Nudix hydrolase" evidence="4">
    <location>
        <begin position="2"/>
        <end position="125"/>
    </location>
</feature>
<dbReference type="InterPro" id="IPR020476">
    <property type="entry name" value="Nudix_hydrolase"/>
</dbReference>
<evidence type="ECO:0000256" key="3">
    <source>
        <dbReference type="RuleBase" id="RU003476"/>
    </source>
</evidence>
<accession>A0ABM6TDR7</accession>
<dbReference type="PROSITE" id="PS00893">
    <property type="entry name" value="NUDIX_BOX"/>
    <property type="match status" value="1"/>
</dbReference>
<gene>
    <name evidence="5" type="ORF">B7G68_04735</name>
</gene>
<dbReference type="PRINTS" id="PR00502">
    <property type="entry name" value="NUDIXFAMILY"/>
</dbReference>
<evidence type="ECO:0000256" key="1">
    <source>
        <dbReference type="ARBA" id="ARBA00001946"/>
    </source>
</evidence>
<dbReference type="InterPro" id="IPR015797">
    <property type="entry name" value="NUDIX_hydrolase-like_dom_sf"/>
</dbReference>
<dbReference type="SUPFAM" id="SSF55811">
    <property type="entry name" value="Nudix"/>
    <property type="match status" value="1"/>
</dbReference>